<keyword evidence="5" id="KW-1185">Reference proteome</keyword>
<dbReference type="InterPro" id="IPR055462">
    <property type="entry name" value="DUF7034"/>
</dbReference>
<evidence type="ECO:0000313" key="5">
    <source>
        <dbReference type="Proteomes" id="UP000695562"/>
    </source>
</evidence>
<dbReference type="Pfam" id="PF23033">
    <property type="entry name" value="DUF7034"/>
    <property type="match status" value="1"/>
</dbReference>
<keyword evidence="1" id="KW-1133">Transmembrane helix</keyword>
<name>A0A8J4URV0_9MYCE</name>
<dbReference type="Pfam" id="PF24893">
    <property type="entry name" value="DUF7743"/>
    <property type="match status" value="1"/>
</dbReference>
<feature type="transmembrane region" description="Helical" evidence="1">
    <location>
        <begin position="1286"/>
        <end position="1309"/>
    </location>
</feature>
<protein>
    <recommendedName>
        <fullName evidence="3">EGF-like domain-containing protein</fullName>
    </recommendedName>
</protein>
<comment type="caution">
    <text evidence="4">The sequence shown here is derived from an EMBL/GenBank/DDBJ whole genome shotgun (WGS) entry which is preliminary data.</text>
</comment>
<proteinExistence type="predicted"/>
<evidence type="ECO:0000256" key="2">
    <source>
        <dbReference type="SAM" id="SignalP"/>
    </source>
</evidence>
<dbReference type="OrthoDB" id="20317at2759"/>
<dbReference type="Proteomes" id="UP000695562">
    <property type="component" value="Unassembled WGS sequence"/>
</dbReference>
<dbReference type="PANTHER" id="PTHR31378:SF29">
    <property type="entry name" value="EGF-LIKE DOMAIN-CONTAINING PROTEIN-RELATED"/>
    <property type="match status" value="1"/>
</dbReference>
<dbReference type="EMBL" id="AJWJ01000249">
    <property type="protein sequence ID" value="KAF2072766.1"/>
    <property type="molecule type" value="Genomic_DNA"/>
</dbReference>
<evidence type="ECO:0000313" key="4">
    <source>
        <dbReference type="EMBL" id="KAF2072766.1"/>
    </source>
</evidence>
<feature type="domain" description="EGF-like" evidence="3">
    <location>
        <begin position="1022"/>
        <end position="1033"/>
    </location>
</feature>
<keyword evidence="2" id="KW-0732">Signal</keyword>
<dbReference type="Pfam" id="PF22933">
    <property type="entry name" value="ComC_SSD"/>
    <property type="match status" value="1"/>
</dbReference>
<dbReference type="Pfam" id="PF23034">
    <property type="entry name" value="DUF7035"/>
    <property type="match status" value="1"/>
</dbReference>
<sequence length="1332" mass="147854">MKSSLFLLLLICLSLILVAFSGNPIFIKGEIENDYIIQSASPQCISSANAYALIDLNGYPLVSQEPASIEFRNSTHILLKYVPISHKGGQQLQVSILFNRGLDNNFTLPVGTYDCNEPRFPPTVFIQKLVGYSYDPTVLFQPFLNSKSRVTGYTLQDVYGPFAMLGNENYDGYYSFFLSFDPTQPQNTTDQHFTIREPLGKTKSFVIPTILNEFRTSNPVVSMDIYPKDTTNIDSNLQLVSVIKSKGPVYPGFMYGLIELPSFLVTSTKDGVYTYMGTASVAGQVQSFNVSTGIFNIGDPIYTSTEWSPAIAGLPSADNKYSKISPLNSRSNLIHVWATNTKGIFPVEQLTYQVNNTFIIAPVGMGKGTEKQYDFTYSMMFSSFSPFEFAPMLFRSKISFPTIKSPIPSSSSSPPTDTQPPQLIDFKMEPLIDNYVLITAHIKDDLSGFAQMFLPYYDGVLSPSHLVSGNILDGVYQTRIEATVRISSFTATLSDKANNRLFFSSNYYQNSVYYSLEKKFPPVISFNVNPQEITEFYFEYNNINLTSYGVMNTVYLNFTNANVNMKPYFVYNLNQFSQLGEYLLMEWDYKKKLFKKEFFIPSRLAPRSIDYSLSIPPYSLSPSTLYQMFGERAILKVYSDVFDEMPPIVTSASFSPSSLTINSGESAKVTLRLSIEDPINGLDHGSLVIGSTFDSIVGISFTFTTSDALNKDPYYSTFEFTFTINGNCRSQDYTIVSLDLYDTLGHFSSIKNSSIALNPLYKLYTSPSLVLPVVCTITPDVDSPILTQLEISTLTFDPSTSQKTLTLTMVTQDANGISPRHIPLLYFSDSKMATFTNRPILQTITGTQATYQSVIGIPDNFGDQDGFIVSVYGIYDNFMNINGYSAQDLIDAGFNPFVSSELNILPVLESFSALYTTGGRLYIYGQRFLKSGSESLIKIDYLDGAGYNSASNPQISSSIAASLDIKPTNKSFFVQLFVGQYSSNPLLVTPSAVVDESKSYCKGEPQCGYPSKGYCMSASIGCVCYPPYSGEDCSNILGGGTGSEIDPNSPSAGANNNKFSYHVKVVELKELSLNGELLYNFKFNDWSFFNLSTTSSEKYLYRSRFVHKSMTTAVSVQVELFNQTSQVIFAGKEFFMSPNSIKYTIDISPYDFTNSINFLQLVMQADFSLESDNGTCSTIETGESSVNSEFIKLKVNDHYLYSRFVKLGLIDSKPQMVQNLILNSTASNTTSAQLITTVGIQIPYFSRSVSLDPDFSVLIDNRPNIDHLSQCAKGSSQSKSLSGAQIAGIVVGCTVFGIMVSLVVIYFVLKHLADGGNTKAIKFHRKIRVSRK</sequence>
<dbReference type="PANTHER" id="PTHR31378">
    <property type="entry name" value="EGF-LIKE DOMAIN-CONTAINING PROTEIN-RELATED-RELATED"/>
    <property type="match status" value="1"/>
</dbReference>
<evidence type="ECO:0000256" key="1">
    <source>
        <dbReference type="SAM" id="Phobius"/>
    </source>
</evidence>
<dbReference type="InterPro" id="IPR057709">
    <property type="entry name" value="DUF7949"/>
</dbReference>
<dbReference type="InterPro" id="IPR000742">
    <property type="entry name" value="EGF"/>
</dbReference>
<accession>A0A8J4URV0</accession>
<dbReference type="InterPro" id="IPR056645">
    <property type="entry name" value="DUF7743"/>
</dbReference>
<keyword evidence="1" id="KW-0472">Membrane</keyword>
<dbReference type="PROSITE" id="PS01186">
    <property type="entry name" value="EGF_2"/>
    <property type="match status" value="1"/>
</dbReference>
<organism evidence="4 5">
    <name type="scientific">Polysphondylium violaceum</name>
    <dbReference type="NCBI Taxonomy" id="133409"/>
    <lineage>
        <taxon>Eukaryota</taxon>
        <taxon>Amoebozoa</taxon>
        <taxon>Evosea</taxon>
        <taxon>Eumycetozoa</taxon>
        <taxon>Dictyostelia</taxon>
        <taxon>Dictyosteliales</taxon>
        <taxon>Dictyosteliaceae</taxon>
        <taxon>Polysphondylium</taxon>
    </lineage>
</organism>
<gene>
    <name evidence="4" type="ORF">CYY_005912</name>
</gene>
<evidence type="ECO:0000259" key="3">
    <source>
        <dbReference type="PROSITE" id="PS01186"/>
    </source>
</evidence>
<dbReference type="Pfam" id="PF25820">
    <property type="entry name" value="DUF7949"/>
    <property type="match status" value="1"/>
</dbReference>
<keyword evidence="1" id="KW-0812">Transmembrane</keyword>
<feature type="signal peptide" evidence="2">
    <location>
        <begin position="1"/>
        <end position="21"/>
    </location>
</feature>
<feature type="chain" id="PRO_5035198975" description="EGF-like domain-containing protein" evidence="2">
    <location>
        <begin position="22"/>
        <end position="1332"/>
    </location>
</feature>
<dbReference type="InterPro" id="IPR054484">
    <property type="entry name" value="ComC_SSD"/>
</dbReference>
<reference evidence="4" key="1">
    <citation type="submission" date="2020-01" db="EMBL/GenBank/DDBJ databases">
        <title>Development of genomics and gene disruption for Polysphondylium violaceum indicates a role for the polyketide synthase stlB in stalk morphogenesis.</title>
        <authorList>
            <person name="Narita B."/>
            <person name="Kawabe Y."/>
            <person name="Kin K."/>
            <person name="Saito T."/>
            <person name="Gibbs R."/>
            <person name="Kuspa A."/>
            <person name="Muzny D."/>
            <person name="Queller D."/>
            <person name="Richards S."/>
            <person name="Strassman J."/>
            <person name="Sucgang R."/>
            <person name="Worley K."/>
            <person name="Schaap P."/>
        </authorList>
    </citation>
    <scope>NUCLEOTIDE SEQUENCE</scope>
    <source>
        <strain evidence="4">QSvi11</strain>
    </source>
</reference>
<dbReference type="InterPro" id="IPR055463">
    <property type="entry name" value="DUF7035"/>
</dbReference>